<protein>
    <recommendedName>
        <fullName evidence="3">DUF998 domain-containing protein</fullName>
    </recommendedName>
</protein>
<feature type="transmembrane region" description="Helical" evidence="1">
    <location>
        <begin position="191"/>
        <end position="214"/>
    </location>
</feature>
<feature type="transmembrane region" description="Helical" evidence="1">
    <location>
        <begin position="12"/>
        <end position="34"/>
    </location>
</feature>
<feature type="transmembrane region" description="Helical" evidence="1">
    <location>
        <begin position="163"/>
        <end position="185"/>
    </location>
</feature>
<accession>A0A381UR68</accession>
<proteinExistence type="predicted"/>
<keyword evidence="1" id="KW-1133">Transmembrane helix</keyword>
<keyword evidence="1" id="KW-0812">Transmembrane</keyword>
<reference evidence="2" key="1">
    <citation type="submission" date="2018-05" db="EMBL/GenBank/DDBJ databases">
        <authorList>
            <person name="Lanie J.A."/>
            <person name="Ng W.-L."/>
            <person name="Kazmierczak K.M."/>
            <person name="Andrzejewski T.M."/>
            <person name="Davidsen T.M."/>
            <person name="Wayne K.J."/>
            <person name="Tettelin H."/>
            <person name="Glass J.I."/>
            <person name="Rusch D."/>
            <person name="Podicherti R."/>
            <person name="Tsui H.-C.T."/>
            <person name="Winkler M.E."/>
        </authorList>
    </citation>
    <scope>NUCLEOTIDE SEQUENCE</scope>
</reference>
<gene>
    <name evidence="2" type="ORF">METZ01_LOCUS83288</name>
</gene>
<evidence type="ECO:0008006" key="3">
    <source>
        <dbReference type="Google" id="ProtNLM"/>
    </source>
</evidence>
<keyword evidence="1" id="KW-0472">Membrane</keyword>
<name>A0A381UR68_9ZZZZ</name>
<sequence>MGTISVNKLAGYSMVVGPVLALICYFITPGGLFIDTANPAAPGEVVAALQGNATLSAITGILVPVGLIVFFSGLSLFVANMSGGSGHAIARLGLPMVLISIIGWVIGSGISIGISGAGAAGPAAFVPTQIGITAISTLGTILFGIGAMLIACAASTRDENNTYMAYVASLAGIVAVVTGVIGGLSSGQLELMTMIGGVCFLVFTIWSIIVGLAMSSSD</sequence>
<dbReference type="AlphaFoldDB" id="A0A381UR68"/>
<feature type="transmembrane region" description="Helical" evidence="1">
    <location>
        <begin position="54"/>
        <end position="80"/>
    </location>
</feature>
<dbReference type="EMBL" id="UINC01006925">
    <property type="protein sequence ID" value="SVA30434.1"/>
    <property type="molecule type" value="Genomic_DNA"/>
</dbReference>
<evidence type="ECO:0000313" key="2">
    <source>
        <dbReference type="EMBL" id="SVA30434.1"/>
    </source>
</evidence>
<organism evidence="2">
    <name type="scientific">marine metagenome</name>
    <dbReference type="NCBI Taxonomy" id="408172"/>
    <lineage>
        <taxon>unclassified sequences</taxon>
        <taxon>metagenomes</taxon>
        <taxon>ecological metagenomes</taxon>
    </lineage>
</organism>
<feature type="transmembrane region" description="Helical" evidence="1">
    <location>
        <begin position="92"/>
        <end position="118"/>
    </location>
</feature>
<evidence type="ECO:0000256" key="1">
    <source>
        <dbReference type="SAM" id="Phobius"/>
    </source>
</evidence>
<feature type="transmembrane region" description="Helical" evidence="1">
    <location>
        <begin position="130"/>
        <end position="151"/>
    </location>
</feature>